<feature type="compositionally biased region" description="Basic and acidic residues" evidence="1">
    <location>
        <begin position="259"/>
        <end position="282"/>
    </location>
</feature>
<keyword evidence="3" id="KW-1185">Reference proteome</keyword>
<dbReference type="OrthoDB" id="5207434at2759"/>
<evidence type="ECO:0000256" key="1">
    <source>
        <dbReference type="SAM" id="MobiDB-lite"/>
    </source>
</evidence>
<reference evidence="2" key="1">
    <citation type="submission" date="2022-10" db="EMBL/GenBank/DDBJ databases">
        <title>Tapping the CABI collections for fungal endophytes: first genome assemblies for Collariella, Neodidymelliopsis, Ascochyta clinopodiicola, Didymella pomorum, Didymosphaeria variabile, Neocosmospora piperis and Neocucurbitaria cava.</title>
        <authorList>
            <person name="Hill R."/>
        </authorList>
    </citation>
    <scope>NUCLEOTIDE SEQUENCE</scope>
    <source>
        <strain evidence="2">IMI 355082</strain>
    </source>
</reference>
<accession>A0A9W8YXQ0</accession>
<evidence type="ECO:0000313" key="2">
    <source>
        <dbReference type="EMBL" id="KAJ4394789.1"/>
    </source>
</evidence>
<feature type="compositionally biased region" description="Polar residues" evidence="1">
    <location>
        <begin position="103"/>
        <end position="112"/>
    </location>
</feature>
<name>A0A9W8YXQ0_9PEZI</name>
<feature type="compositionally biased region" description="Basic residues" evidence="1">
    <location>
        <begin position="194"/>
        <end position="208"/>
    </location>
</feature>
<gene>
    <name evidence="2" type="ORF">N0V93_004009</name>
</gene>
<organism evidence="2 3">
    <name type="scientific">Gnomoniopsis smithogilvyi</name>
    <dbReference type="NCBI Taxonomy" id="1191159"/>
    <lineage>
        <taxon>Eukaryota</taxon>
        <taxon>Fungi</taxon>
        <taxon>Dikarya</taxon>
        <taxon>Ascomycota</taxon>
        <taxon>Pezizomycotina</taxon>
        <taxon>Sordariomycetes</taxon>
        <taxon>Sordariomycetidae</taxon>
        <taxon>Diaporthales</taxon>
        <taxon>Gnomoniaceae</taxon>
        <taxon>Gnomoniopsis</taxon>
    </lineage>
</organism>
<dbReference type="EMBL" id="JAPEVB010000002">
    <property type="protein sequence ID" value="KAJ4394789.1"/>
    <property type="molecule type" value="Genomic_DNA"/>
</dbReference>
<dbReference type="AlphaFoldDB" id="A0A9W8YXQ0"/>
<protein>
    <submittedName>
        <fullName evidence="2">Uncharacterized protein</fullName>
    </submittedName>
</protein>
<feature type="compositionally biased region" description="Basic and acidic residues" evidence="1">
    <location>
        <begin position="147"/>
        <end position="166"/>
    </location>
</feature>
<dbReference type="Proteomes" id="UP001140453">
    <property type="component" value="Unassembled WGS sequence"/>
</dbReference>
<proteinExistence type="predicted"/>
<evidence type="ECO:0000313" key="3">
    <source>
        <dbReference type="Proteomes" id="UP001140453"/>
    </source>
</evidence>
<feature type="region of interest" description="Disordered" evidence="1">
    <location>
        <begin position="96"/>
        <end position="288"/>
    </location>
</feature>
<feature type="compositionally biased region" description="Basic and acidic residues" evidence="1">
    <location>
        <begin position="113"/>
        <end position="130"/>
    </location>
</feature>
<comment type="caution">
    <text evidence="2">The sequence shown here is derived from an EMBL/GenBank/DDBJ whole genome shotgun (WGS) entry which is preliminary data.</text>
</comment>
<sequence>MPLPPIATIAACGSVITSIKSSWELSRMLKRKEAEKRIDSQGRALLKDLRDAYLDGYMTRRSFDKWYDRYLGALAEKDMMELRKIREHVNLIHRDNKAHVSRRSTYPPSSSVHVDEKSSHRGRARSADRRHPSRGPPPVYTVEEYEEERHRPTHIETAKSKREHYYSHALPSPYKGEIEYSPLSDSFEDSDRSRRSRQRREPSRHHRDRHADSRSESSRSQSHGHSHVERGRTRSRSVHTEASTRVAETASSSDADSEGESRFSSRRREGHYDYIRNGERGHGAGRSR</sequence>